<organism evidence="1 2">
    <name type="scientific">Durusdinium trenchii</name>
    <dbReference type="NCBI Taxonomy" id="1381693"/>
    <lineage>
        <taxon>Eukaryota</taxon>
        <taxon>Sar</taxon>
        <taxon>Alveolata</taxon>
        <taxon>Dinophyceae</taxon>
        <taxon>Suessiales</taxon>
        <taxon>Symbiodiniaceae</taxon>
        <taxon>Durusdinium</taxon>
    </lineage>
</organism>
<accession>A0ABP0RL67</accession>
<reference evidence="1 2" key="1">
    <citation type="submission" date="2024-02" db="EMBL/GenBank/DDBJ databases">
        <authorList>
            <person name="Chen Y."/>
            <person name="Shah S."/>
            <person name="Dougan E. K."/>
            <person name="Thang M."/>
            <person name="Chan C."/>
        </authorList>
    </citation>
    <scope>NUCLEOTIDE SEQUENCE [LARGE SCALE GENOMIC DNA]</scope>
</reference>
<dbReference type="EMBL" id="CAXAMN010026017">
    <property type="protein sequence ID" value="CAK9099966.1"/>
    <property type="molecule type" value="Genomic_DNA"/>
</dbReference>
<evidence type="ECO:0008006" key="3">
    <source>
        <dbReference type="Google" id="ProtNLM"/>
    </source>
</evidence>
<proteinExistence type="predicted"/>
<dbReference type="Pfam" id="PF05721">
    <property type="entry name" value="PhyH"/>
    <property type="match status" value="1"/>
</dbReference>
<evidence type="ECO:0000313" key="2">
    <source>
        <dbReference type="Proteomes" id="UP001642484"/>
    </source>
</evidence>
<dbReference type="Proteomes" id="UP001642484">
    <property type="component" value="Unassembled WGS sequence"/>
</dbReference>
<dbReference type="InterPro" id="IPR051961">
    <property type="entry name" value="Fungal_Metabolite_Diox"/>
</dbReference>
<dbReference type="SUPFAM" id="SSF51197">
    <property type="entry name" value="Clavaminate synthase-like"/>
    <property type="match status" value="1"/>
</dbReference>
<dbReference type="PANTHER" id="PTHR37563:SF2">
    <property type="entry name" value="PHYTANOYL-COA DIOXYGENASE FAMILY PROTEIN (AFU_ORTHOLOGUE AFUA_2G03330)"/>
    <property type="match status" value="1"/>
</dbReference>
<name>A0ABP0RL67_9DINO</name>
<evidence type="ECO:0000313" key="1">
    <source>
        <dbReference type="EMBL" id="CAK9099966.1"/>
    </source>
</evidence>
<dbReference type="Gene3D" id="2.60.120.620">
    <property type="entry name" value="q2cbj1_9rhob like domain"/>
    <property type="match status" value="1"/>
</dbReference>
<dbReference type="InterPro" id="IPR008775">
    <property type="entry name" value="Phytyl_CoA_dOase-like"/>
</dbReference>
<keyword evidence="2" id="KW-1185">Reference proteome</keyword>
<comment type="caution">
    <text evidence="1">The sequence shown here is derived from an EMBL/GenBank/DDBJ whole genome shotgun (WGS) entry which is preliminary data.</text>
</comment>
<sequence length="279" mass="31445">MRKHLTFAARDALSSVNAFKQHGLVAFATGWSQGTKVQHRQQEAVGLLSYYLEKAKQRGFGLGKETGFREFVQKDQNRYDVNLDHAPPAGPGREFALALRRDVEAALGVEFFEAVLGKGYRANAQGLVISKCGAPAQAWHVDSSHLFVGIKDLPCHFVTVFCPLYGMEEAIGPTEFILGSQHFTHWLPTLEVSDQYPPEETVELIRSEAKTWASDLGEGEIQMDCEAGDIVVMDGRLLHRAQANRLPESVRSLAYFSFCRPWYYEWPRSQAEDRFLFTK</sequence>
<gene>
    <name evidence="1" type="ORF">CCMP2556_LOCUS47281</name>
</gene>
<protein>
    <recommendedName>
        <fullName evidence="3">Phytanoyl-CoA dioxygenase</fullName>
    </recommendedName>
</protein>
<dbReference type="PANTHER" id="PTHR37563">
    <property type="entry name" value="PHYTANOYL-COA DIOXYGENASE FAMILY PROTEIN (AFU_ORTHOLOGUE AFUA_2G03330)"/>
    <property type="match status" value="1"/>
</dbReference>